<dbReference type="HOGENOM" id="CLU_1508020_0_0_10"/>
<dbReference type="AlphaFoldDB" id="B3EC71"/>
<accession>B3EC71</accession>
<proteinExistence type="predicted"/>
<dbReference type="EMBL" id="CP001097">
    <property type="protein sequence ID" value="ACD90146.1"/>
    <property type="molecule type" value="Genomic_DNA"/>
</dbReference>
<evidence type="ECO:0000313" key="1">
    <source>
        <dbReference type="EMBL" id="ACD90146.1"/>
    </source>
</evidence>
<protein>
    <submittedName>
        <fullName evidence="1">Uncharacterized protein</fullName>
    </submittedName>
</protein>
<dbReference type="KEGG" id="cli:Clim_1077"/>
<organism evidence="1 2">
    <name type="scientific">Chlorobium limicola (strain DSM 245 / NBRC 103803 / 6330)</name>
    <dbReference type="NCBI Taxonomy" id="290315"/>
    <lineage>
        <taxon>Bacteria</taxon>
        <taxon>Pseudomonadati</taxon>
        <taxon>Chlorobiota</taxon>
        <taxon>Chlorobiia</taxon>
        <taxon>Chlorobiales</taxon>
        <taxon>Chlorobiaceae</taxon>
        <taxon>Chlorobium/Pelodictyon group</taxon>
        <taxon>Chlorobium</taxon>
    </lineage>
</organism>
<gene>
    <name evidence="1" type="ordered locus">Clim_1077</name>
</gene>
<reference evidence="1 2" key="1">
    <citation type="submission" date="2008-05" db="EMBL/GenBank/DDBJ databases">
        <title>Complete sequence of Chlorobium limicola DSM 245.</title>
        <authorList>
            <consortium name="US DOE Joint Genome Institute"/>
            <person name="Lucas S."/>
            <person name="Copeland A."/>
            <person name="Lapidus A."/>
            <person name="Glavina del Rio T."/>
            <person name="Dalin E."/>
            <person name="Tice H."/>
            <person name="Bruce D."/>
            <person name="Goodwin L."/>
            <person name="Pitluck S."/>
            <person name="Schmutz J."/>
            <person name="Larimer F."/>
            <person name="Land M."/>
            <person name="Hauser L."/>
            <person name="Kyrpides N."/>
            <person name="Ovchinnikova G."/>
            <person name="Zhao F."/>
            <person name="Li T."/>
            <person name="Liu Z."/>
            <person name="Overmann J."/>
            <person name="Bryant D.A."/>
            <person name="Richardson P."/>
        </authorList>
    </citation>
    <scope>NUCLEOTIDE SEQUENCE [LARGE SCALE GENOMIC DNA]</scope>
    <source>
        <strain evidence="2">DSM 245 / NBRC 103803 / 6330</strain>
    </source>
</reference>
<sequence length="178" mass="18625">MIICLYIYNVKYPARGSSRLTPINVCPDEARMKTYNTHSCRLAVYMTACILSVCGQTNCSKNLQAAEKASGSVSVSVLVPEVIMLNYSTQHLSGETSPTANSDTKQLIWHVNGFSPGGNACVNVSTACTNPATGKTYTLMTSVSALGGTAKGRTISGNLGIPDSSPPAGINLITASTI</sequence>
<name>B3EC71_CHLL2</name>
<dbReference type="Proteomes" id="UP000008841">
    <property type="component" value="Chromosome"/>
</dbReference>
<evidence type="ECO:0000313" key="2">
    <source>
        <dbReference type="Proteomes" id="UP000008841"/>
    </source>
</evidence>